<dbReference type="Proteomes" id="UP000001903">
    <property type="component" value="Plasmid pHTUR01"/>
</dbReference>
<dbReference type="GeneID" id="8744447"/>
<dbReference type="RefSeq" id="WP_012944923.1">
    <property type="nucleotide sequence ID" value="NC_013744.1"/>
</dbReference>
<gene>
    <name evidence="1" type="ordered locus">Htur_3819</name>
</gene>
<dbReference type="SUPFAM" id="SSF55681">
    <property type="entry name" value="Class II aaRS and biotin synthetases"/>
    <property type="match status" value="1"/>
</dbReference>
<proteinExistence type="predicted"/>
<dbReference type="AlphaFoldDB" id="D2RZY2"/>
<dbReference type="HOGENOM" id="CLU_730771_0_0_2"/>
<organism evidence="1 2">
    <name type="scientific">Haloterrigena turkmenica (strain ATCC 51198 / DSM 5511 / JCM 9101 / NCIMB 13204 / VKM B-1734 / 4k)</name>
    <name type="common">Halococcus turkmenicus</name>
    <dbReference type="NCBI Taxonomy" id="543526"/>
    <lineage>
        <taxon>Archaea</taxon>
        <taxon>Methanobacteriati</taxon>
        <taxon>Methanobacteriota</taxon>
        <taxon>Stenosarchaea group</taxon>
        <taxon>Halobacteria</taxon>
        <taxon>Halobacteriales</taxon>
        <taxon>Natrialbaceae</taxon>
        <taxon>Haloterrigena</taxon>
    </lineage>
</organism>
<accession>D2RZY2</accession>
<dbReference type="InterPro" id="IPR050664">
    <property type="entry name" value="Octanoyltrans_LipM/LipL"/>
</dbReference>
<dbReference type="InterPro" id="IPR045864">
    <property type="entry name" value="aa-tRNA-synth_II/BPL/LPL"/>
</dbReference>
<reference evidence="1 2" key="1">
    <citation type="journal article" date="2010" name="Stand. Genomic Sci.">
        <title>Complete genome sequence of Haloterrigena turkmenica type strain (4k).</title>
        <authorList>
            <person name="Saunders E."/>
            <person name="Tindall B.J."/>
            <person name="Fahnrich R."/>
            <person name="Lapidus A."/>
            <person name="Copeland A."/>
            <person name="Del Rio T.G."/>
            <person name="Lucas S."/>
            <person name="Chen F."/>
            <person name="Tice H."/>
            <person name="Cheng J.F."/>
            <person name="Han C."/>
            <person name="Detter J.C."/>
            <person name="Bruce D."/>
            <person name="Goodwin L."/>
            <person name="Chain P."/>
            <person name="Pitluck S."/>
            <person name="Pati A."/>
            <person name="Ivanova N."/>
            <person name="Mavromatis K."/>
            <person name="Chen A."/>
            <person name="Palaniappan K."/>
            <person name="Land M."/>
            <person name="Hauser L."/>
            <person name="Chang Y.J."/>
            <person name="Jeffries C.D."/>
            <person name="Brettin T."/>
            <person name="Rohde M."/>
            <person name="Goker M."/>
            <person name="Bristow J."/>
            <person name="Eisen J.A."/>
            <person name="Markowitz V."/>
            <person name="Hugenholtz P."/>
            <person name="Klenk H.P."/>
            <person name="Kyrpides N.C."/>
        </authorList>
    </citation>
    <scope>NUCLEOTIDE SEQUENCE [LARGE SCALE GENOMIC DNA]</scope>
    <source>
        <strain evidence="2">ATCC 51198 / DSM 5511 / JCM 9101 / NCIMB 13204 / VKM B-1734 / 4k</strain>
    </source>
</reference>
<keyword evidence="2" id="KW-1185">Reference proteome</keyword>
<dbReference type="Gene3D" id="3.30.390.50">
    <property type="entry name" value="CO dehydrogenase flavoprotein, C-terminal domain"/>
    <property type="match status" value="1"/>
</dbReference>
<dbReference type="PANTHER" id="PTHR43679:SF2">
    <property type="entry name" value="OCTANOYL-[GCVH]:PROTEIN N-OCTANOYLTRANSFERASE"/>
    <property type="match status" value="1"/>
</dbReference>
<evidence type="ECO:0008006" key="3">
    <source>
        <dbReference type="Google" id="ProtNLM"/>
    </source>
</evidence>
<dbReference type="KEGG" id="htu:Htur_3819"/>
<dbReference type="EMBL" id="CP001861">
    <property type="protein sequence ID" value="ADB62679.1"/>
    <property type="molecule type" value="Genomic_DNA"/>
</dbReference>
<sequence>MVRRIDVRGETVGYWDAIDELMAKQMHEGTFEPTLVVMHWDVETPCLDLGTYEDADRVDVDLARERGFTVGRRYAFAGGTAVHTPDFPNYMLYYRKEDTSILEEADASGLADVAGLESIGFEAEYDSIGDVEIVKDDAKVKVMAGAAATIHVPDYWVATLSVIWDFPEEGAILDDAVSIPREKFEDKDTDSLTGRMQPLSEVLEEVEIDATKEEVIDAIARANVDRLIGPDAELVDDEWTDEERAFLDRMAPFFESDPWINRVSTARMCRRAPADYALGQAAYKSRKLINVSAIIDDDEKIHDIIIGGDLYIRPQPTITSGGVLEELASELEGVPITDEDALLETVERVFDRPETEAPGIEPRDIVEPIHRANSNTMQVSEYLADR</sequence>
<dbReference type="PANTHER" id="PTHR43679">
    <property type="entry name" value="OCTANOYLTRANSFERASE LIPM-RELATED"/>
    <property type="match status" value="1"/>
</dbReference>
<evidence type="ECO:0000313" key="1">
    <source>
        <dbReference type="EMBL" id="ADB62679.1"/>
    </source>
</evidence>
<keyword evidence="1" id="KW-0614">Plasmid</keyword>
<name>D2RZY2_HALTV</name>
<dbReference type="Gene3D" id="3.30.930.10">
    <property type="entry name" value="Bira Bifunctional Protein, Domain 2"/>
    <property type="match status" value="1"/>
</dbReference>
<evidence type="ECO:0000313" key="2">
    <source>
        <dbReference type="Proteomes" id="UP000001903"/>
    </source>
</evidence>
<geneLocation type="plasmid" evidence="1 2">
    <name>pHTUR01</name>
</geneLocation>
<protein>
    <recommendedName>
        <fullName evidence="3">Biotin/lipoate A/B protein ligase</fullName>
    </recommendedName>
</protein>